<dbReference type="SMART" id="SM00487">
    <property type="entry name" value="DEXDc"/>
    <property type="match status" value="1"/>
</dbReference>
<evidence type="ECO:0000256" key="4">
    <source>
        <dbReference type="ARBA" id="ARBA00022840"/>
    </source>
</evidence>
<keyword evidence="1" id="KW-0547">Nucleotide-binding</keyword>
<dbReference type="InterPro" id="IPR010225">
    <property type="entry name" value="HrpB"/>
</dbReference>
<dbReference type="GO" id="GO:0005524">
    <property type="term" value="F:ATP binding"/>
    <property type="evidence" value="ECO:0007669"/>
    <property type="project" value="UniProtKB-KW"/>
</dbReference>
<dbReference type="PANTHER" id="PTHR43519">
    <property type="entry name" value="ATP-DEPENDENT RNA HELICASE HRPB"/>
    <property type="match status" value="1"/>
</dbReference>
<dbReference type="EMBL" id="QHKO01000001">
    <property type="protein sequence ID" value="RAL24907.1"/>
    <property type="molecule type" value="Genomic_DNA"/>
</dbReference>
<feature type="domain" description="Helicase ATP-binding" evidence="5">
    <location>
        <begin position="14"/>
        <end position="177"/>
    </location>
</feature>
<dbReference type="Pfam" id="PF08482">
    <property type="entry name" value="HrpB_C"/>
    <property type="match status" value="1"/>
</dbReference>
<gene>
    <name evidence="7" type="primary">hrpB</name>
    <name evidence="7" type="ORF">DL240_01480</name>
</gene>
<dbReference type="PROSITE" id="PS51194">
    <property type="entry name" value="HELICASE_CTER"/>
    <property type="match status" value="1"/>
</dbReference>
<proteinExistence type="predicted"/>
<reference evidence="7 8" key="1">
    <citation type="submission" date="2018-05" db="EMBL/GenBank/DDBJ databases">
        <title>Lujinxingia marina gen. nov. sp. nov., a new facultative anaerobic member of the class Deltaproteobacteria, and proposal of Lujinxingaceae fam. nov.</title>
        <authorList>
            <person name="Li C.-M."/>
        </authorList>
    </citation>
    <scope>NUCLEOTIDE SEQUENCE [LARGE SCALE GENOMIC DNA]</scope>
    <source>
        <strain evidence="7 8">B210</strain>
    </source>
</reference>
<dbReference type="CDD" id="cd17990">
    <property type="entry name" value="DEXHc_HrpB"/>
    <property type="match status" value="1"/>
</dbReference>
<dbReference type="InterPro" id="IPR011545">
    <property type="entry name" value="DEAD/DEAH_box_helicase_dom"/>
</dbReference>
<dbReference type="PANTHER" id="PTHR43519:SF1">
    <property type="entry name" value="ATP-DEPENDENT RNA HELICASE HRPB"/>
    <property type="match status" value="1"/>
</dbReference>
<feature type="domain" description="Helicase C-terminal" evidence="6">
    <location>
        <begin position="202"/>
        <end position="369"/>
    </location>
</feature>
<dbReference type="OrthoDB" id="9805617at2"/>
<dbReference type="InterPro" id="IPR001650">
    <property type="entry name" value="Helicase_C-like"/>
</dbReference>
<dbReference type="GO" id="GO:0003676">
    <property type="term" value="F:nucleic acid binding"/>
    <property type="evidence" value="ECO:0007669"/>
    <property type="project" value="InterPro"/>
</dbReference>
<evidence type="ECO:0000313" key="7">
    <source>
        <dbReference type="EMBL" id="RAL24907.1"/>
    </source>
</evidence>
<dbReference type="PROSITE" id="PS51192">
    <property type="entry name" value="HELICASE_ATP_BIND_1"/>
    <property type="match status" value="1"/>
</dbReference>
<organism evidence="7 8">
    <name type="scientific">Lujinxingia litoralis</name>
    <dbReference type="NCBI Taxonomy" id="2211119"/>
    <lineage>
        <taxon>Bacteria</taxon>
        <taxon>Deltaproteobacteria</taxon>
        <taxon>Bradymonadales</taxon>
        <taxon>Lujinxingiaceae</taxon>
        <taxon>Lujinxingia</taxon>
    </lineage>
</organism>
<accession>A0A328C8H1</accession>
<dbReference type="Pfam" id="PF21010">
    <property type="entry name" value="HA2_C"/>
    <property type="match status" value="1"/>
</dbReference>
<evidence type="ECO:0000256" key="2">
    <source>
        <dbReference type="ARBA" id="ARBA00022801"/>
    </source>
</evidence>
<dbReference type="PIRSF" id="PIRSF005496">
    <property type="entry name" value="ATP_hel_hrpB"/>
    <property type="match status" value="1"/>
</dbReference>
<name>A0A328C8H1_9DELT</name>
<sequence length="852" mass="94025">MSRLPIDEVLPEIVGALRAHCGVVIEAPPGAGKSTRVPPALLDAGLAGGRQVVMLEPRRVAARATAGRIARERGVRLGEEVGYQVRFDRRAGPDTKLLVITEGILTRWLQRDPLLDDVGLVILDEFHERSVHSDLAIAFLREVQQVRDDLKVVVMSATIATAPIAEFLDVPVVKSLGRTFPVEVEYLAQPPEERLEYEAARAARRYVGGADDDGGDILIFLPGRAEIHRCLSALERWAPAEGVACYPLYSALSNEEQDRALAPGGGRRIIVSTNIAETSLTIEGVTLVIDSGQVRTMRSSPASGLNELVLEHVSLASANQRAGRAGRVRAGRALRLWTRAFEHRMAAYDDAELQRVELSPVVQEVVAWSGADPGEFGWFESPPAPALAQAVELLRQLGALEPDDFRTTDVGRRLLDLPLHPRLGRMLIEGERRGCAAQTCAMAAILSERDFVTSVASDAPAGRSDVLIRAELLEDAARGSGQAARRLGLGVHQGGARRVAQVRDQLLKTIGARRPDTGDAVDLLKTLLVAFPDRIAFRREDGAARFVMVGGEALALARESVVRDAEVVVAASIGGRTRARDAVGGVASRGLIRMASQVEMAWLEDVYPRRFDERVVVAFDSERERVMAERQRRFDGIALERQVASVDRHADAAEVTTCLLNHALDDVVAAFGLGTDDAQFLLRWECARRWFPDADFPRLMLDARRGDPAQPIWEQVCWGKRSLGQLRAMNLGAQLSAYLNREQRRLLDEELPPRLEVPSGSQIRLEYRLEGPPVLAVRIQEVFGWLDSPRLARGQVAVLLHLLAPNYRPQQVTDDLAGFWERTYPQVRKELRARYAKHPWPEDPLQARAIRK</sequence>
<dbReference type="InterPro" id="IPR007502">
    <property type="entry name" value="Helicase-assoc_dom"/>
</dbReference>
<evidence type="ECO:0000256" key="3">
    <source>
        <dbReference type="ARBA" id="ARBA00022806"/>
    </source>
</evidence>
<dbReference type="AlphaFoldDB" id="A0A328C8H1"/>
<dbReference type="SUPFAM" id="SSF52540">
    <property type="entry name" value="P-loop containing nucleoside triphosphate hydrolases"/>
    <property type="match status" value="1"/>
</dbReference>
<keyword evidence="4" id="KW-0067">ATP-binding</keyword>
<dbReference type="Pfam" id="PF00271">
    <property type="entry name" value="Helicase_C"/>
    <property type="match status" value="1"/>
</dbReference>
<dbReference type="SMART" id="SM00490">
    <property type="entry name" value="HELICc"/>
    <property type="match status" value="1"/>
</dbReference>
<dbReference type="FunFam" id="3.40.50.300:FF:002125">
    <property type="entry name" value="ATP-dependent helicase HrpB"/>
    <property type="match status" value="1"/>
</dbReference>
<evidence type="ECO:0000256" key="1">
    <source>
        <dbReference type="ARBA" id="ARBA00022741"/>
    </source>
</evidence>
<evidence type="ECO:0000259" key="5">
    <source>
        <dbReference type="PROSITE" id="PS51192"/>
    </source>
</evidence>
<dbReference type="Pfam" id="PF00270">
    <property type="entry name" value="DEAD"/>
    <property type="match status" value="1"/>
</dbReference>
<dbReference type="GO" id="GO:0004386">
    <property type="term" value="F:helicase activity"/>
    <property type="evidence" value="ECO:0007669"/>
    <property type="project" value="UniProtKB-KW"/>
</dbReference>
<dbReference type="Gene3D" id="1.20.120.1080">
    <property type="match status" value="1"/>
</dbReference>
<dbReference type="Proteomes" id="UP000249169">
    <property type="component" value="Unassembled WGS sequence"/>
</dbReference>
<protein>
    <submittedName>
        <fullName evidence="7">ATP-dependent helicase HrpB</fullName>
    </submittedName>
</protein>
<dbReference type="NCBIfam" id="TIGR01970">
    <property type="entry name" value="DEAH_box_HrpB"/>
    <property type="match status" value="1"/>
</dbReference>
<dbReference type="CDD" id="cd18791">
    <property type="entry name" value="SF2_C_RHA"/>
    <property type="match status" value="1"/>
</dbReference>
<keyword evidence="8" id="KW-1185">Reference proteome</keyword>
<dbReference type="Gene3D" id="3.40.50.300">
    <property type="entry name" value="P-loop containing nucleotide triphosphate hydrolases"/>
    <property type="match status" value="2"/>
</dbReference>
<evidence type="ECO:0000259" key="6">
    <source>
        <dbReference type="PROSITE" id="PS51194"/>
    </source>
</evidence>
<dbReference type="GO" id="GO:0016787">
    <property type="term" value="F:hydrolase activity"/>
    <property type="evidence" value="ECO:0007669"/>
    <property type="project" value="UniProtKB-KW"/>
</dbReference>
<dbReference type="InterPro" id="IPR049614">
    <property type="entry name" value="HrpB_DEXH"/>
</dbReference>
<dbReference type="InterPro" id="IPR013689">
    <property type="entry name" value="RNA_helicase_ATP-dep_HrpB_C"/>
</dbReference>
<dbReference type="SMART" id="SM00847">
    <property type="entry name" value="HA2"/>
    <property type="match status" value="1"/>
</dbReference>
<keyword evidence="3 7" id="KW-0347">Helicase</keyword>
<dbReference type="InterPro" id="IPR027417">
    <property type="entry name" value="P-loop_NTPase"/>
</dbReference>
<evidence type="ECO:0000313" key="8">
    <source>
        <dbReference type="Proteomes" id="UP000249169"/>
    </source>
</evidence>
<comment type="caution">
    <text evidence="7">The sequence shown here is derived from an EMBL/GenBank/DDBJ whole genome shotgun (WGS) entry which is preliminary data.</text>
</comment>
<dbReference type="RefSeq" id="WP_111728079.1">
    <property type="nucleotide sequence ID" value="NZ_QHKO01000001.1"/>
</dbReference>
<keyword evidence="2" id="KW-0378">Hydrolase</keyword>
<dbReference type="InterPro" id="IPR014001">
    <property type="entry name" value="Helicase_ATP-bd"/>
</dbReference>